<feature type="domain" description="Guanylate kinase-like" evidence="10">
    <location>
        <begin position="6"/>
        <end position="184"/>
    </location>
</feature>
<dbReference type="Gene3D" id="3.40.50.300">
    <property type="entry name" value="P-loop containing nucleotide triphosphate hydrolases"/>
    <property type="match status" value="2"/>
</dbReference>
<sequence>MAARKGVLLVISAPSGTGKSTLVHELLRRMEDVEFSVSFTTRKMREGEADGLDYHFIDRGRFDAMIGSGEFLEWADVFRERYGTGRSVSLLKLASGRDLILDIDIQGGRQVRASGIDAVSVFVLPPSFPTLKSRLLSRGSDSDEQVATRLAMARGEADEVKYYDYVVVNDDLESAVDQLATILSAERLRVSRRGPVTEDILSTFPAE</sequence>
<evidence type="ECO:0000259" key="10">
    <source>
        <dbReference type="PROSITE" id="PS50052"/>
    </source>
</evidence>
<dbReference type="PANTHER" id="PTHR23117">
    <property type="entry name" value="GUANYLATE KINASE-RELATED"/>
    <property type="match status" value="1"/>
</dbReference>
<dbReference type="GO" id="GO:0005829">
    <property type="term" value="C:cytosol"/>
    <property type="evidence" value="ECO:0007669"/>
    <property type="project" value="TreeGrafter"/>
</dbReference>
<evidence type="ECO:0000256" key="6">
    <source>
        <dbReference type="ARBA" id="ARBA00022777"/>
    </source>
</evidence>
<accession>A0A8J7CDB0</accession>
<dbReference type="Gene3D" id="3.30.63.10">
    <property type="entry name" value="Guanylate Kinase phosphate binding domain"/>
    <property type="match status" value="1"/>
</dbReference>
<dbReference type="HAMAP" id="MF_00328">
    <property type="entry name" value="Guanylate_kinase"/>
    <property type="match status" value="1"/>
</dbReference>
<dbReference type="AlphaFoldDB" id="A0A8J7CDB0"/>
<keyword evidence="4 9" id="KW-0808">Transferase</keyword>
<dbReference type="SUPFAM" id="SSF52540">
    <property type="entry name" value="P-loop containing nucleoside triphosphate hydrolases"/>
    <property type="match status" value="1"/>
</dbReference>
<dbReference type="PANTHER" id="PTHR23117:SF13">
    <property type="entry name" value="GUANYLATE KINASE"/>
    <property type="match status" value="1"/>
</dbReference>
<dbReference type="FunFam" id="3.30.63.10:FF:000002">
    <property type="entry name" value="Guanylate kinase 1"/>
    <property type="match status" value="1"/>
</dbReference>
<protein>
    <recommendedName>
        <fullName evidence="3 9">Guanylate kinase</fullName>
        <ecNumber evidence="2 9">2.7.4.8</ecNumber>
    </recommendedName>
    <alternativeName>
        <fullName evidence="8 9">GMP kinase</fullName>
    </alternativeName>
</protein>
<dbReference type="InterPro" id="IPR008144">
    <property type="entry name" value="Guanylate_kin-like_dom"/>
</dbReference>
<reference evidence="11 12" key="1">
    <citation type="submission" date="2020-08" db="EMBL/GenBank/DDBJ databases">
        <title>Acidobacteriota in marine sediments use diverse sulfur dissimilation pathways.</title>
        <authorList>
            <person name="Wasmund K."/>
        </authorList>
    </citation>
    <scope>NUCLEOTIDE SEQUENCE [LARGE SCALE GENOMIC DNA]</scope>
    <source>
        <strain evidence="11">MAG AM4</strain>
    </source>
</reference>
<evidence type="ECO:0000313" key="11">
    <source>
        <dbReference type="EMBL" id="MBD3868457.1"/>
    </source>
</evidence>
<dbReference type="InterPro" id="IPR020590">
    <property type="entry name" value="Guanylate_kinase_CS"/>
</dbReference>
<evidence type="ECO:0000256" key="5">
    <source>
        <dbReference type="ARBA" id="ARBA00022741"/>
    </source>
</evidence>
<comment type="similarity">
    <text evidence="1 9">Belongs to the guanylate kinase family.</text>
</comment>
<name>A0A8J7CDB0_9BACT</name>
<dbReference type="GO" id="GO:0004385">
    <property type="term" value="F:GMP kinase activity"/>
    <property type="evidence" value="ECO:0007669"/>
    <property type="project" value="UniProtKB-UniRule"/>
</dbReference>
<feature type="binding site" evidence="9">
    <location>
        <begin position="13"/>
        <end position="20"/>
    </location>
    <ligand>
        <name>ATP</name>
        <dbReference type="ChEBI" id="CHEBI:30616"/>
    </ligand>
</feature>
<evidence type="ECO:0000256" key="4">
    <source>
        <dbReference type="ARBA" id="ARBA00022679"/>
    </source>
</evidence>
<evidence type="ECO:0000256" key="7">
    <source>
        <dbReference type="ARBA" id="ARBA00022840"/>
    </source>
</evidence>
<organism evidence="11 12">
    <name type="scientific">Candidatus Polarisedimenticola svalbardensis</name>
    <dbReference type="NCBI Taxonomy" id="2886004"/>
    <lineage>
        <taxon>Bacteria</taxon>
        <taxon>Pseudomonadati</taxon>
        <taxon>Acidobacteriota</taxon>
        <taxon>Candidatus Polarisedimenticolia</taxon>
        <taxon>Candidatus Polarisedimenticolales</taxon>
        <taxon>Candidatus Polarisedimenticolaceae</taxon>
        <taxon>Candidatus Polarisedimenticola</taxon>
    </lineage>
</organism>
<dbReference type="Proteomes" id="UP000648239">
    <property type="component" value="Unassembled WGS sequence"/>
</dbReference>
<gene>
    <name evidence="9 11" type="primary">gmk</name>
    <name evidence="11" type="ORF">IFK94_10075</name>
</gene>
<dbReference type="Pfam" id="PF00625">
    <property type="entry name" value="Guanylate_kin"/>
    <property type="match status" value="1"/>
</dbReference>
<keyword evidence="7 9" id="KW-0067">ATP-binding</keyword>
<proteinExistence type="inferred from homology"/>
<comment type="function">
    <text evidence="9">Essential for recycling GMP and indirectly, cGMP.</text>
</comment>
<evidence type="ECO:0000256" key="9">
    <source>
        <dbReference type="HAMAP-Rule" id="MF_00328"/>
    </source>
</evidence>
<comment type="subcellular location">
    <subcellularLocation>
        <location evidence="9">Cytoplasm</location>
    </subcellularLocation>
</comment>
<dbReference type="EMBL" id="JACXWD010000032">
    <property type="protein sequence ID" value="MBD3868457.1"/>
    <property type="molecule type" value="Genomic_DNA"/>
</dbReference>
<evidence type="ECO:0000313" key="12">
    <source>
        <dbReference type="Proteomes" id="UP000648239"/>
    </source>
</evidence>
<dbReference type="PROSITE" id="PS00856">
    <property type="entry name" value="GUANYLATE_KINASE_1"/>
    <property type="match status" value="1"/>
</dbReference>
<comment type="catalytic activity">
    <reaction evidence="9">
        <text>GMP + ATP = GDP + ADP</text>
        <dbReference type="Rhea" id="RHEA:20780"/>
        <dbReference type="ChEBI" id="CHEBI:30616"/>
        <dbReference type="ChEBI" id="CHEBI:58115"/>
        <dbReference type="ChEBI" id="CHEBI:58189"/>
        <dbReference type="ChEBI" id="CHEBI:456216"/>
        <dbReference type="EC" id="2.7.4.8"/>
    </reaction>
</comment>
<comment type="caution">
    <text evidence="11">The sequence shown here is derived from an EMBL/GenBank/DDBJ whole genome shotgun (WGS) entry which is preliminary data.</text>
</comment>
<dbReference type="EC" id="2.7.4.8" evidence="2 9"/>
<dbReference type="PROSITE" id="PS50052">
    <property type="entry name" value="GUANYLATE_KINASE_2"/>
    <property type="match status" value="1"/>
</dbReference>
<evidence type="ECO:0000256" key="3">
    <source>
        <dbReference type="ARBA" id="ARBA00016296"/>
    </source>
</evidence>
<dbReference type="SMART" id="SM00072">
    <property type="entry name" value="GuKc"/>
    <property type="match status" value="1"/>
</dbReference>
<evidence type="ECO:0000256" key="2">
    <source>
        <dbReference type="ARBA" id="ARBA00012961"/>
    </source>
</evidence>
<keyword evidence="6 9" id="KW-0418">Kinase</keyword>
<dbReference type="NCBIfam" id="TIGR03263">
    <property type="entry name" value="guanyl_kin"/>
    <property type="match status" value="1"/>
</dbReference>
<dbReference type="InterPro" id="IPR008145">
    <property type="entry name" value="GK/Ca_channel_bsu"/>
</dbReference>
<evidence type="ECO:0000256" key="8">
    <source>
        <dbReference type="ARBA" id="ARBA00030128"/>
    </source>
</evidence>
<dbReference type="CDD" id="cd00071">
    <property type="entry name" value="GMPK"/>
    <property type="match status" value="1"/>
</dbReference>
<dbReference type="InterPro" id="IPR027417">
    <property type="entry name" value="P-loop_NTPase"/>
</dbReference>
<dbReference type="InterPro" id="IPR017665">
    <property type="entry name" value="Guanylate_kinase"/>
</dbReference>
<evidence type="ECO:0000256" key="1">
    <source>
        <dbReference type="ARBA" id="ARBA00005790"/>
    </source>
</evidence>
<keyword evidence="5 9" id="KW-0547">Nucleotide-binding</keyword>
<keyword evidence="9" id="KW-0963">Cytoplasm</keyword>
<dbReference type="GO" id="GO:0005524">
    <property type="term" value="F:ATP binding"/>
    <property type="evidence" value="ECO:0007669"/>
    <property type="project" value="UniProtKB-UniRule"/>
</dbReference>